<name>A0A3M8CAP6_9BACL</name>
<evidence type="ECO:0000313" key="3">
    <source>
        <dbReference type="Proteomes" id="UP000281915"/>
    </source>
</evidence>
<accession>A0A3M8CAP6</accession>
<dbReference type="RefSeq" id="WP_122915129.1">
    <property type="nucleotide sequence ID" value="NZ_RHHT01000058.1"/>
</dbReference>
<proteinExistence type="predicted"/>
<evidence type="ECO:0008006" key="4">
    <source>
        <dbReference type="Google" id="ProtNLM"/>
    </source>
</evidence>
<evidence type="ECO:0000313" key="2">
    <source>
        <dbReference type="EMBL" id="RNB72814.1"/>
    </source>
</evidence>
<feature type="transmembrane region" description="Helical" evidence="1">
    <location>
        <begin position="12"/>
        <end position="36"/>
    </location>
</feature>
<feature type="transmembrane region" description="Helical" evidence="1">
    <location>
        <begin position="149"/>
        <end position="167"/>
    </location>
</feature>
<keyword evidence="1" id="KW-1133">Transmembrane helix</keyword>
<comment type="caution">
    <text evidence="2">The sequence shown here is derived from an EMBL/GenBank/DDBJ whole genome shotgun (WGS) entry which is preliminary data.</text>
</comment>
<organism evidence="2 3">
    <name type="scientific">Brevibacillus panacihumi</name>
    <dbReference type="NCBI Taxonomy" id="497735"/>
    <lineage>
        <taxon>Bacteria</taxon>
        <taxon>Bacillati</taxon>
        <taxon>Bacillota</taxon>
        <taxon>Bacilli</taxon>
        <taxon>Bacillales</taxon>
        <taxon>Paenibacillaceae</taxon>
        <taxon>Brevibacillus</taxon>
    </lineage>
</organism>
<evidence type="ECO:0000256" key="1">
    <source>
        <dbReference type="SAM" id="Phobius"/>
    </source>
</evidence>
<gene>
    <name evidence="2" type="ORF">EDM58_21355</name>
</gene>
<feature type="transmembrane region" description="Helical" evidence="1">
    <location>
        <begin position="56"/>
        <end position="80"/>
    </location>
</feature>
<dbReference type="AlphaFoldDB" id="A0A3M8CAP6"/>
<reference evidence="2 3" key="1">
    <citation type="submission" date="2018-10" db="EMBL/GenBank/DDBJ databases">
        <title>Phylogenomics of Brevibacillus.</title>
        <authorList>
            <person name="Dunlap C."/>
        </authorList>
    </citation>
    <scope>NUCLEOTIDE SEQUENCE [LARGE SCALE GENOMIC DNA]</scope>
    <source>
        <strain evidence="2 3">JCM 15085</strain>
    </source>
</reference>
<feature type="transmembrane region" description="Helical" evidence="1">
    <location>
        <begin position="201"/>
        <end position="222"/>
    </location>
</feature>
<protein>
    <recommendedName>
        <fullName evidence="4">DUF4386 domain-containing protein</fullName>
    </recommendedName>
</protein>
<keyword evidence="1" id="KW-0812">Transmembrane</keyword>
<dbReference type="EMBL" id="RHHT01000058">
    <property type="protein sequence ID" value="RNB72814.1"/>
    <property type="molecule type" value="Genomic_DNA"/>
</dbReference>
<feature type="transmembrane region" description="Helical" evidence="1">
    <location>
        <begin position="92"/>
        <end position="112"/>
    </location>
</feature>
<keyword evidence="1" id="KW-0472">Membrane</keyword>
<feature type="transmembrane region" description="Helical" evidence="1">
    <location>
        <begin position="174"/>
        <end position="195"/>
    </location>
</feature>
<dbReference type="Proteomes" id="UP000281915">
    <property type="component" value="Unassembled WGS sequence"/>
</dbReference>
<sequence>MEVTEEKRWLTFLSRWMFLLPLPALLLFLSIGLLVNASGNAPIELSFMIAAAENPLGLHLAGLAIILQWGSVAVFFIALARLFRKQFPMKSTFLSAIGVGFFIPMSAGNLHWTASMDLAKRYSVAAGDEQRELLQQIQMTVFQIVESRIDVANLFWGIGILLFFLMARKVVPMYIHVLYIVSAVIMMVVFFSNLFGFTFPFVLIPAFWLVTLIAHISLGIVFHRKRKEAAPFEEAIPERNVR</sequence>